<reference evidence="2 3" key="1">
    <citation type="submission" date="2016-07" db="EMBL/GenBank/DDBJ databases">
        <title>Multiple horizontal gene transfer events from other fungi enriched the ability of initially mycotrophic Trichoderma (Ascomycota) to feed on dead plant biomass.</title>
        <authorList>
            <consortium name="DOE Joint Genome Institute"/>
            <person name="Aerts A."/>
            <person name="Atanasova L."/>
            <person name="Chenthamara K."/>
            <person name="Zhang J."/>
            <person name="Grujic M."/>
            <person name="Henrissat B."/>
            <person name="Kuo A."/>
            <person name="Salamov A."/>
            <person name="Lipzen A."/>
            <person name="Labutti K."/>
            <person name="Barry K."/>
            <person name="Miao Y."/>
            <person name="Rahimi M.J."/>
            <person name="Shen Q."/>
            <person name="Grigoriev I.V."/>
            <person name="Kubicek C.P."/>
            <person name="Druzhinina I.S."/>
        </authorList>
    </citation>
    <scope>NUCLEOTIDE SEQUENCE [LARGE SCALE GENOMIC DNA]</scope>
    <source>
        <strain evidence="2 3">CBS 226.95</strain>
    </source>
</reference>
<dbReference type="EMBL" id="KZ679690">
    <property type="protein sequence ID" value="PTB49916.1"/>
    <property type="molecule type" value="Genomic_DNA"/>
</dbReference>
<dbReference type="GeneID" id="36622498"/>
<keyword evidence="1" id="KW-0812">Transmembrane</keyword>
<gene>
    <name evidence="2" type="ORF">M431DRAFT_268972</name>
</gene>
<organism evidence="2 3">
    <name type="scientific">Trichoderma harzianum CBS 226.95</name>
    <dbReference type="NCBI Taxonomy" id="983964"/>
    <lineage>
        <taxon>Eukaryota</taxon>
        <taxon>Fungi</taxon>
        <taxon>Dikarya</taxon>
        <taxon>Ascomycota</taxon>
        <taxon>Pezizomycotina</taxon>
        <taxon>Sordariomycetes</taxon>
        <taxon>Hypocreomycetidae</taxon>
        <taxon>Hypocreales</taxon>
        <taxon>Hypocreaceae</taxon>
        <taxon>Trichoderma</taxon>
    </lineage>
</organism>
<keyword evidence="3" id="KW-1185">Reference proteome</keyword>
<dbReference type="Proteomes" id="UP000241690">
    <property type="component" value="Unassembled WGS sequence"/>
</dbReference>
<proteinExistence type="predicted"/>
<protein>
    <submittedName>
        <fullName evidence="2">Uncharacterized protein</fullName>
    </submittedName>
</protein>
<dbReference type="RefSeq" id="XP_024769593.1">
    <property type="nucleotide sequence ID" value="XM_024913934.1"/>
</dbReference>
<evidence type="ECO:0000313" key="2">
    <source>
        <dbReference type="EMBL" id="PTB49916.1"/>
    </source>
</evidence>
<accession>A0A2T3ZYM6</accession>
<feature type="transmembrane region" description="Helical" evidence="1">
    <location>
        <begin position="39"/>
        <end position="60"/>
    </location>
</feature>
<evidence type="ECO:0000313" key="3">
    <source>
        <dbReference type="Proteomes" id="UP000241690"/>
    </source>
</evidence>
<dbReference type="AlphaFoldDB" id="A0A2T3ZYM6"/>
<keyword evidence="1" id="KW-1133">Transmembrane helix</keyword>
<sequence>MEEDICDRSYGQRRIPATSWCPQLKRCLAALIHANRHRWLALLCHFFLLSLGDLFLSFFLSSSSLLSGIRSDARFFLSSFFIVSPQRTLSLFPRTLFSLNICHHPSQNWPNRVSSWKFLQQREGWGGVCMPAQVLVQSCWKYSTSTYEMSGLLFNLRFSHPSPAGPGLPENNSKASIVLLARFSRPSPLGQPPKRLGQLRPISSNLILAIFAAPLP</sequence>
<evidence type="ECO:0000256" key="1">
    <source>
        <dbReference type="SAM" id="Phobius"/>
    </source>
</evidence>
<name>A0A2T3ZYM6_TRIHA</name>
<keyword evidence="1" id="KW-0472">Membrane</keyword>